<proteinExistence type="predicted"/>
<organism evidence="2 3">
    <name type="scientific">Hungatella hathewayi</name>
    <dbReference type="NCBI Taxonomy" id="154046"/>
    <lineage>
        <taxon>Bacteria</taxon>
        <taxon>Bacillati</taxon>
        <taxon>Bacillota</taxon>
        <taxon>Clostridia</taxon>
        <taxon>Lachnospirales</taxon>
        <taxon>Lachnospiraceae</taxon>
        <taxon>Hungatella</taxon>
    </lineage>
</organism>
<dbReference type="OrthoDB" id="1957542at2"/>
<evidence type="ECO:0000313" key="1">
    <source>
        <dbReference type="EMBL" id="GKH02533.1"/>
    </source>
</evidence>
<name>A0A174LQQ0_9FIRM</name>
<sequence length="138" mass="16259">MSTTYYIVNRKRKKECREFEKFWEEEWFPMVTDKLHQFCAEANGEIVNDELAERLMRDSFSAFSRSPLSDSLYKEPFLTVNHAGVFWHKCETEGALLNSLEDLIKFFSKRANQEKYSLEDESGRGCTLNELISGEHRD</sequence>
<dbReference type="Proteomes" id="UP000434223">
    <property type="component" value="Unassembled WGS sequence"/>
</dbReference>
<dbReference type="EMBL" id="BQNJ01000002">
    <property type="protein sequence ID" value="GKH02533.1"/>
    <property type="molecule type" value="Genomic_DNA"/>
</dbReference>
<reference evidence="2 3" key="1">
    <citation type="submission" date="2019-09" db="EMBL/GenBank/DDBJ databases">
        <title>Draft genome sequencing of Hungatella hathewayi 123Y-2.</title>
        <authorList>
            <person name="Lv Q."/>
            <person name="Li S."/>
        </authorList>
    </citation>
    <scope>NUCLEOTIDE SEQUENCE [LARGE SCALE GENOMIC DNA]</scope>
    <source>
        <strain evidence="2 3">123Y-2</strain>
    </source>
</reference>
<gene>
    <name evidence="1" type="ORF">CE91St55_45140</name>
    <name evidence="2" type="ORF">GNE07_03680</name>
</gene>
<evidence type="ECO:0000313" key="3">
    <source>
        <dbReference type="Proteomes" id="UP000434223"/>
    </source>
</evidence>
<dbReference type="EMBL" id="WNME01000002">
    <property type="protein sequence ID" value="MUB62171.1"/>
    <property type="molecule type" value="Genomic_DNA"/>
</dbReference>
<reference evidence="1" key="2">
    <citation type="submission" date="2022-01" db="EMBL/GenBank/DDBJ databases">
        <title>Novel bile acid biosynthetic pathways are enriched in the microbiome of centenarians.</title>
        <authorList>
            <person name="Sato Y."/>
            <person name="Atarashi K."/>
            <person name="Plichta R.D."/>
            <person name="Arai Y."/>
            <person name="Sasajima S."/>
            <person name="Kearney M.S."/>
            <person name="Suda W."/>
            <person name="Takeshita K."/>
            <person name="Sasaki T."/>
            <person name="Okamoto S."/>
            <person name="Skelly N.A."/>
            <person name="Okamura Y."/>
            <person name="Vlamakis H."/>
            <person name="Li Y."/>
            <person name="Tanoue T."/>
            <person name="Takei H."/>
            <person name="Nittono H."/>
            <person name="Narushima S."/>
            <person name="Irie J."/>
            <person name="Itoh H."/>
            <person name="Moriya K."/>
            <person name="Sugiura Y."/>
            <person name="Suematsu M."/>
            <person name="Moritoki N."/>
            <person name="Shibata S."/>
            <person name="Littman R.D."/>
            <person name="Fischbach A.M."/>
            <person name="Uwamino Y."/>
            <person name="Inoue T."/>
            <person name="Honda A."/>
            <person name="Hattori M."/>
            <person name="Murai T."/>
            <person name="Xavier J.R."/>
            <person name="Hirose N."/>
            <person name="Honda K."/>
        </authorList>
    </citation>
    <scope>NUCLEOTIDE SEQUENCE</scope>
    <source>
        <strain evidence="1">CE91-St55</strain>
    </source>
</reference>
<comment type="caution">
    <text evidence="2">The sequence shown here is derived from an EMBL/GenBank/DDBJ whole genome shotgun (WGS) entry which is preliminary data.</text>
</comment>
<dbReference type="RefSeq" id="WP_055649169.1">
    <property type="nucleotide sequence ID" value="NZ_BQNJ01000002.1"/>
</dbReference>
<accession>A0A174LQQ0</accession>
<evidence type="ECO:0000313" key="2">
    <source>
        <dbReference type="EMBL" id="MUB62171.1"/>
    </source>
</evidence>
<dbReference type="AlphaFoldDB" id="A0A174LQQ0"/>
<protein>
    <submittedName>
        <fullName evidence="2">Uncharacterized protein</fullName>
    </submittedName>
</protein>
<dbReference type="Proteomes" id="UP001055091">
    <property type="component" value="Unassembled WGS sequence"/>
</dbReference>